<accession>A0ABT3TZC2</accession>
<dbReference type="InterPro" id="IPR024705">
    <property type="entry name" value="Ssp411"/>
</dbReference>
<organism evidence="2 3">
    <name type="scientific">Streptomyces beihaiensis</name>
    <dbReference type="NCBI Taxonomy" id="2984495"/>
    <lineage>
        <taxon>Bacteria</taxon>
        <taxon>Bacillati</taxon>
        <taxon>Actinomycetota</taxon>
        <taxon>Actinomycetes</taxon>
        <taxon>Kitasatosporales</taxon>
        <taxon>Streptomycetaceae</taxon>
        <taxon>Streptomyces</taxon>
    </lineage>
</organism>
<sequence length="680" mass="73279">MNRLAGTTSPYLLQHADNPVDWWPWGPGAFEEAKRRDVPVLLSVGYSACHWCHVMAHESFEDEATAAVMNEHFVCVKVDREERPDIDAVYMEAVQAATGQGGWPMTVFLTPDADPFYFGTYFPPEPKHGMPSFRQLLEGVRSAWADRRGEVTEVASKITSDLAGRELRYGDARPPGESELAQALLGLTREYDATYGGFGGAPKFPPSMVVEFLLRHHARTGAEGALQMAAETCERMARGGIYDQLGGGFARYSVDREFTVPHFEKMLYDNALLCRAYAHLWRATGSALAKRIALETAEFMVRELRTNEGGFASALDADSEDPDTGEHVEGAYYVWTPEQLTRALGEADAAVAARYFGVTEEGTFEKGASVLRLPRGEEVFDAEQTDRIRLSLQAARARRPAPGRDDKVVAAWNGLAVAALAETGAYFGRQDLVDAAVGAGDLLVRLHMDELARLTRTSKDGHAGQNAGVLEDYADVAEGFLTLASVTGEGVWLEFAGFLLDHVLDRFVDRESGALYDTASDAERLIRRPQDPTDNAAPSGWTAAAGALLTYAAHTGSEPHRTAAERALGVVTALGPRAPRFIGNGLAVAEALLDGPREVAVVGEVGGRMHHAALTGTAPGAVVAAGPEGSPATAELPLLADRPRVDGEDTAYVCHHFVCDTPETDPEGLRRTLGAGEGRG</sequence>
<dbReference type="InterPro" id="IPR008928">
    <property type="entry name" value="6-hairpin_glycosidase_sf"/>
</dbReference>
<dbReference type="InterPro" id="IPR012341">
    <property type="entry name" value="6hp_glycosidase-like_sf"/>
</dbReference>
<dbReference type="Gene3D" id="1.50.10.10">
    <property type="match status" value="1"/>
</dbReference>
<dbReference type="Gene3D" id="3.40.30.10">
    <property type="entry name" value="Glutaredoxin"/>
    <property type="match status" value="1"/>
</dbReference>
<dbReference type="InterPro" id="IPR004879">
    <property type="entry name" value="Ssp411-like_TRX"/>
</dbReference>
<keyword evidence="3" id="KW-1185">Reference proteome</keyword>
<dbReference type="CDD" id="cd02955">
    <property type="entry name" value="SSP411"/>
    <property type="match status" value="1"/>
</dbReference>
<dbReference type="PANTHER" id="PTHR42899">
    <property type="entry name" value="SPERMATOGENESIS-ASSOCIATED PROTEIN 20"/>
    <property type="match status" value="1"/>
</dbReference>
<protein>
    <submittedName>
        <fullName evidence="2">Thioredoxin domain-containing protein</fullName>
    </submittedName>
</protein>
<dbReference type="InterPro" id="IPR036249">
    <property type="entry name" value="Thioredoxin-like_sf"/>
</dbReference>
<evidence type="ECO:0000313" key="3">
    <source>
        <dbReference type="Proteomes" id="UP001163064"/>
    </source>
</evidence>
<gene>
    <name evidence="2" type="ORF">OFY01_22100</name>
</gene>
<dbReference type="SUPFAM" id="SSF52833">
    <property type="entry name" value="Thioredoxin-like"/>
    <property type="match status" value="1"/>
</dbReference>
<reference evidence="2" key="1">
    <citation type="submission" date="2022-10" db="EMBL/GenBank/DDBJ databases">
        <title>Streptomyces beihaiensis sp. nov., a chitin degrading actinobacterium, isolated from shrimp pond soil.</title>
        <authorList>
            <person name="Xie J."/>
            <person name="Shen N."/>
        </authorList>
    </citation>
    <scope>NUCLEOTIDE SEQUENCE</scope>
    <source>
        <strain evidence="2">GXMU-J5</strain>
    </source>
</reference>
<proteinExistence type="predicted"/>
<comment type="caution">
    <text evidence="2">The sequence shown here is derived from an EMBL/GenBank/DDBJ whole genome shotgun (WGS) entry which is preliminary data.</text>
</comment>
<evidence type="ECO:0000313" key="2">
    <source>
        <dbReference type="EMBL" id="MCX3062408.1"/>
    </source>
</evidence>
<name>A0ABT3TZC2_9ACTN</name>
<dbReference type="Pfam" id="PF03190">
    <property type="entry name" value="Thioredox_DsbH"/>
    <property type="match status" value="1"/>
</dbReference>
<dbReference type="RefSeq" id="WP_266602611.1">
    <property type="nucleotide sequence ID" value="NZ_JAPHNL010000271.1"/>
</dbReference>
<dbReference type="PANTHER" id="PTHR42899:SF1">
    <property type="entry name" value="SPERMATOGENESIS-ASSOCIATED PROTEIN 20"/>
    <property type="match status" value="1"/>
</dbReference>
<dbReference type="SUPFAM" id="SSF48208">
    <property type="entry name" value="Six-hairpin glycosidases"/>
    <property type="match status" value="1"/>
</dbReference>
<feature type="domain" description="Spermatogenesis-associated protein 20-like TRX" evidence="1">
    <location>
        <begin position="2"/>
        <end position="162"/>
    </location>
</feature>
<dbReference type="PIRSF" id="PIRSF006402">
    <property type="entry name" value="UCP006402_thioredoxin"/>
    <property type="match status" value="1"/>
</dbReference>
<dbReference type="Proteomes" id="UP001163064">
    <property type="component" value="Unassembled WGS sequence"/>
</dbReference>
<evidence type="ECO:0000259" key="1">
    <source>
        <dbReference type="Pfam" id="PF03190"/>
    </source>
</evidence>
<dbReference type="EMBL" id="JAPHNL010000271">
    <property type="protein sequence ID" value="MCX3062408.1"/>
    <property type="molecule type" value="Genomic_DNA"/>
</dbReference>